<dbReference type="AlphaFoldDB" id="A0A562JVF4"/>
<evidence type="ECO:0000313" key="2">
    <source>
        <dbReference type="Proteomes" id="UP000316624"/>
    </source>
</evidence>
<dbReference type="Proteomes" id="UP000316624">
    <property type="component" value="Unassembled WGS sequence"/>
</dbReference>
<name>A0A562JVF4_SPHWJ</name>
<comment type="caution">
    <text evidence="1">The sequence shown here is derived from an EMBL/GenBank/DDBJ whole genome shotgun (WGS) entry which is preliminary data.</text>
</comment>
<organism evidence="1 2">
    <name type="scientific">Sphingobium wenxiniae (strain DSM 21828 / CGMCC 1.7748 / JZ-1)</name>
    <dbReference type="NCBI Taxonomy" id="595605"/>
    <lineage>
        <taxon>Bacteria</taxon>
        <taxon>Pseudomonadati</taxon>
        <taxon>Pseudomonadota</taxon>
        <taxon>Alphaproteobacteria</taxon>
        <taxon>Sphingomonadales</taxon>
        <taxon>Sphingomonadaceae</taxon>
        <taxon>Sphingobium</taxon>
    </lineage>
</organism>
<evidence type="ECO:0000313" key="1">
    <source>
        <dbReference type="EMBL" id="TWH87172.1"/>
    </source>
</evidence>
<protein>
    <submittedName>
        <fullName evidence="1">Uncharacterized protein</fullName>
    </submittedName>
</protein>
<proteinExistence type="predicted"/>
<dbReference type="RefSeq" id="WP_145076080.1">
    <property type="nucleotide sequence ID" value="NZ_JACIIY010000067.1"/>
</dbReference>
<dbReference type="EMBL" id="VLKK01000045">
    <property type="protein sequence ID" value="TWH87172.1"/>
    <property type="molecule type" value="Genomic_DNA"/>
</dbReference>
<sequence>MFDLWASEHSTLREKVLEHAFLTELSKVLLLDHGVPLEILRAEFDANGYDVAIEVNGILRHIQFKAMRLGGKRRHVDVAQALAAKPSGCVVWFVADPASLALGPFYWLGGGPGEPLPDLGLKVARHSKPNMNQEKKERAAYRQIAIAKFQRLETMQDVAMALFGTLGALATPHSYGMNAAMMEDRHENEGPVGVVEPVTGMDAPRQVIRYERRNGKIFATWIAPSGVIASGEVPLFQEGDGFYDVFGQFLGDS</sequence>
<gene>
    <name evidence="1" type="ORF">IQ35_04004</name>
</gene>
<reference evidence="1 2" key="1">
    <citation type="journal article" date="2015" name="Stand. Genomic Sci.">
        <title>Genomic Encyclopedia of Bacterial and Archaeal Type Strains, Phase III: the genomes of soil and plant-associated and newly described type strains.</title>
        <authorList>
            <person name="Whitman W.B."/>
            <person name="Woyke T."/>
            <person name="Klenk H.P."/>
            <person name="Zhou Y."/>
            <person name="Lilburn T.G."/>
            <person name="Beck B.J."/>
            <person name="De Vos P."/>
            <person name="Vandamme P."/>
            <person name="Eisen J.A."/>
            <person name="Garrity G."/>
            <person name="Hugenholtz P."/>
            <person name="Kyrpides N.C."/>
        </authorList>
    </citation>
    <scope>NUCLEOTIDE SEQUENCE [LARGE SCALE GENOMIC DNA]</scope>
    <source>
        <strain evidence="1 2">CGMCC 1.7748</strain>
    </source>
</reference>
<accession>A0A562JVF4</accession>
<keyword evidence="2" id="KW-1185">Reference proteome</keyword>